<proteinExistence type="predicted"/>
<dbReference type="PANTHER" id="PTHR47797:SF3">
    <property type="entry name" value="CYTOCHROME B561 DOMAIN-CONTAINING PROTEIN"/>
    <property type="match status" value="1"/>
</dbReference>
<keyword evidence="6 7" id="KW-0472">Membrane</keyword>
<feature type="transmembrane region" description="Helical" evidence="7">
    <location>
        <begin position="214"/>
        <end position="239"/>
    </location>
</feature>
<dbReference type="PANTHER" id="PTHR47797">
    <property type="entry name" value="DEHYDROGENASE, PUTATIVE (AFU_ORTHOLOGUE AFUA_8G05805)-RELATED"/>
    <property type="match status" value="1"/>
</dbReference>
<keyword evidence="8" id="KW-0732">Signal</keyword>
<keyword evidence="3 7" id="KW-0812">Transmembrane</keyword>
<dbReference type="Gene3D" id="2.60.40.1210">
    <property type="entry name" value="Cellobiose dehydrogenase, cytochrome domain"/>
    <property type="match status" value="1"/>
</dbReference>
<evidence type="ECO:0000256" key="7">
    <source>
        <dbReference type="SAM" id="Phobius"/>
    </source>
</evidence>
<dbReference type="SUPFAM" id="SSF49344">
    <property type="entry name" value="CBD9-like"/>
    <property type="match status" value="1"/>
</dbReference>
<dbReference type="InterPro" id="IPR006593">
    <property type="entry name" value="Cyt_b561/ferric_Rdtase_TM"/>
</dbReference>
<evidence type="ECO:0000256" key="6">
    <source>
        <dbReference type="ARBA" id="ARBA00023136"/>
    </source>
</evidence>
<feature type="signal peptide" evidence="8">
    <location>
        <begin position="1"/>
        <end position="23"/>
    </location>
</feature>
<evidence type="ECO:0000256" key="1">
    <source>
        <dbReference type="ARBA" id="ARBA00004370"/>
    </source>
</evidence>
<evidence type="ECO:0000259" key="10">
    <source>
        <dbReference type="PROSITE" id="PS50939"/>
    </source>
</evidence>
<evidence type="ECO:0000256" key="5">
    <source>
        <dbReference type="ARBA" id="ARBA00022989"/>
    </source>
</evidence>
<keyword evidence="5 7" id="KW-1133">Transmembrane helix</keyword>
<dbReference type="InterPro" id="IPR005018">
    <property type="entry name" value="DOMON_domain"/>
</dbReference>
<dbReference type="Pfam" id="PF16010">
    <property type="entry name" value="CDH-cyt"/>
    <property type="match status" value="1"/>
</dbReference>
<dbReference type="PROSITE" id="PS50939">
    <property type="entry name" value="CYTOCHROME_B561"/>
    <property type="match status" value="1"/>
</dbReference>
<dbReference type="Pfam" id="PF03188">
    <property type="entry name" value="Cytochrom_B561"/>
    <property type="match status" value="1"/>
</dbReference>
<evidence type="ECO:0000313" key="12">
    <source>
        <dbReference type="Proteomes" id="UP001465976"/>
    </source>
</evidence>
<sequence length="404" mass="43234">MKALLWSRLLALYFSILTQTVTANPQYGGGPGINSSTSTSGNSSSSSNATSSGTVATACFTDMCIAGSVNGSNVQYELSATGASTPGWMAIGFGSQMAGSPMVIFWSNSDGSITMSQREASGHVMPTVVSNPTRVASLVNGLSSSTGSIKYTFIIPSDGNTSPNLIWAYSTTNPGSSSSDANMDIHTAEGVTQLNLAEGGEAGSIPLTKPEKYFIAHAILCVVGFLLFLPIGGLLARYFRTFTNAWCRLHWIIQLLGGVIIIVGVALGIQGVEELGGKHLDDYHQKLGISIFVLYFAQVILGFFIHKIKLGKPGRRPPQNYFHVVLGLTIIGLAMAQVRNGYRVEWPRVSGRGPVANGANVIWYIWVVLLPVLYLIGLAFLPKQFKQEAASRQNLKATHQSYTD</sequence>
<keyword evidence="2" id="KW-0813">Transport</keyword>
<reference evidence="11 12" key="1">
    <citation type="submission" date="2024-02" db="EMBL/GenBank/DDBJ databases">
        <title>A draft genome for the cacao thread blight pathogen Marasmius crinis-equi.</title>
        <authorList>
            <person name="Cohen S.P."/>
            <person name="Baruah I.K."/>
            <person name="Amoako-Attah I."/>
            <person name="Bukari Y."/>
            <person name="Meinhardt L.W."/>
            <person name="Bailey B.A."/>
        </authorList>
    </citation>
    <scope>NUCLEOTIDE SEQUENCE [LARGE SCALE GENOMIC DNA]</scope>
    <source>
        <strain evidence="11 12">GH-76</strain>
    </source>
</reference>
<comment type="caution">
    <text evidence="11">The sequence shown here is derived from an EMBL/GenBank/DDBJ whole genome shotgun (WGS) entry which is preliminary data.</text>
</comment>
<dbReference type="InterPro" id="IPR015920">
    <property type="entry name" value="Cellobiose_DH-like_cyt"/>
</dbReference>
<dbReference type="Gene3D" id="1.20.120.1770">
    <property type="match status" value="1"/>
</dbReference>
<evidence type="ECO:0000256" key="8">
    <source>
        <dbReference type="SAM" id="SignalP"/>
    </source>
</evidence>
<feature type="transmembrane region" description="Helical" evidence="7">
    <location>
        <begin position="289"/>
        <end position="308"/>
    </location>
</feature>
<name>A0ABR3ELQ2_9AGAR</name>
<dbReference type="EMBL" id="JBAHYK010003207">
    <property type="protein sequence ID" value="KAL0563783.1"/>
    <property type="molecule type" value="Genomic_DNA"/>
</dbReference>
<gene>
    <name evidence="11" type="ORF">V5O48_018280</name>
</gene>
<evidence type="ECO:0000256" key="2">
    <source>
        <dbReference type="ARBA" id="ARBA00022448"/>
    </source>
</evidence>
<feature type="chain" id="PRO_5045048266" description="CBD9-like protein" evidence="8">
    <location>
        <begin position="24"/>
        <end position="404"/>
    </location>
</feature>
<feature type="transmembrane region" description="Helical" evidence="7">
    <location>
        <begin position="320"/>
        <end position="338"/>
    </location>
</feature>
<evidence type="ECO:0000256" key="4">
    <source>
        <dbReference type="ARBA" id="ARBA00022982"/>
    </source>
</evidence>
<dbReference type="SMART" id="SM00664">
    <property type="entry name" value="DoH"/>
    <property type="match status" value="1"/>
</dbReference>
<evidence type="ECO:0000256" key="3">
    <source>
        <dbReference type="ARBA" id="ARBA00022692"/>
    </source>
</evidence>
<accession>A0ABR3ELQ2</accession>
<keyword evidence="12" id="KW-1185">Reference proteome</keyword>
<evidence type="ECO:0000259" key="9">
    <source>
        <dbReference type="PROSITE" id="PS50836"/>
    </source>
</evidence>
<feature type="domain" description="Cytochrome b561" evidence="10">
    <location>
        <begin position="177"/>
        <end position="378"/>
    </location>
</feature>
<dbReference type="SMART" id="SM00665">
    <property type="entry name" value="B561"/>
    <property type="match status" value="1"/>
</dbReference>
<dbReference type="PROSITE" id="PS50836">
    <property type="entry name" value="DOMON"/>
    <property type="match status" value="1"/>
</dbReference>
<dbReference type="CDD" id="cd09630">
    <property type="entry name" value="CDH_like_cytochrome"/>
    <property type="match status" value="1"/>
</dbReference>
<organism evidence="11 12">
    <name type="scientific">Marasmius crinis-equi</name>
    <dbReference type="NCBI Taxonomy" id="585013"/>
    <lineage>
        <taxon>Eukaryota</taxon>
        <taxon>Fungi</taxon>
        <taxon>Dikarya</taxon>
        <taxon>Basidiomycota</taxon>
        <taxon>Agaricomycotina</taxon>
        <taxon>Agaricomycetes</taxon>
        <taxon>Agaricomycetidae</taxon>
        <taxon>Agaricales</taxon>
        <taxon>Marasmiineae</taxon>
        <taxon>Marasmiaceae</taxon>
        <taxon>Marasmius</taxon>
    </lineage>
</organism>
<dbReference type="CDD" id="cd08760">
    <property type="entry name" value="Cyt_b561_FRRS1_like"/>
    <property type="match status" value="1"/>
</dbReference>
<protein>
    <recommendedName>
        <fullName evidence="13">CBD9-like protein</fullName>
    </recommendedName>
</protein>
<evidence type="ECO:0000313" key="11">
    <source>
        <dbReference type="EMBL" id="KAL0563783.1"/>
    </source>
</evidence>
<feature type="transmembrane region" description="Helical" evidence="7">
    <location>
        <begin position="361"/>
        <end position="381"/>
    </location>
</feature>
<keyword evidence="4" id="KW-0249">Electron transport</keyword>
<evidence type="ECO:0008006" key="13">
    <source>
        <dbReference type="Google" id="ProtNLM"/>
    </source>
</evidence>
<feature type="domain" description="DOMON" evidence="9">
    <location>
        <begin position="61"/>
        <end position="170"/>
    </location>
</feature>
<dbReference type="Proteomes" id="UP001465976">
    <property type="component" value="Unassembled WGS sequence"/>
</dbReference>
<comment type="subcellular location">
    <subcellularLocation>
        <location evidence="1">Membrane</location>
    </subcellularLocation>
</comment>
<feature type="transmembrane region" description="Helical" evidence="7">
    <location>
        <begin position="251"/>
        <end position="269"/>
    </location>
</feature>